<comment type="catalytic activity">
    <reaction evidence="6">
        <text>Preferential cleavage: (Ac)2-L-Lys-D-Ala-|-D-Ala. Also transpeptidation of peptidyl-alanyl moieties that are N-acyl substituents of D-alanine.</text>
        <dbReference type="EC" id="3.4.16.4"/>
    </reaction>
</comment>
<feature type="chain" id="PRO_5047055150" description="serine-type D-Ala-D-Ala carboxypeptidase" evidence="7">
    <location>
        <begin position="22"/>
        <end position="663"/>
    </location>
</feature>
<dbReference type="Proteomes" id="UP001162836">
    <property type="component" value="Unassembled WGS sequence"/>
</dbReference>
<evidence type="ECO:0000256" key="1">
    <source>
        <dbReference type="ARBA" id="ARBA00004370"/>
    </source>
</evidence>
<dbReference type="InterPro" id="IPR036138">
    <property type="entry name" value="PBP_dimer_sf"/>
</dbReference>
<dbReference type="Pfam" id="PF00905">
    <property type="entry name" value="Transpeptidase"/>
    <property type="match status" value="1"/>
</dbReference>
<dbReference type="PANTHER" id="PTHR30627:SF25">
    <property type="entry name" value="PENICILLIN-BINDING PROTEIN 3"/>
    <property type="match status" value="1"/>
</dbReference>
<organism evidence="9 10">
    <name type="scientific">Neobacillus sedimentimangrovi</name>
    <dbReference type="NCBI Taxonomy" id="2699460"/>
    <lineage>
        <taxon>Bacteria</taxon>
        <taxon>Bacillati</taxon>
        <taxon>Bacillota</taxon>
        <taxon>Bacilli</taxon>
        <taxon>Bacillales</taxon>
        <taxon>Bacillaceae</taxon>
        <taxon>Neobacillus</taxon>
    </lineage>
</organism>
<dbReference type="Gene3D" id="3.40.710.10">
    <property type="entry name" value="DD-peptidase/beta-lactamase superfamily"/>
    <property type="match status" value="1"/>
</dbReference>
<evidence type="ECO:0000256" key="4">
    <source>
        <dbReference type="ARBA" id="ARBA00012448"/>
    </source>
</evidence>
<evidence type="ECO:0000259" key="8">
    <source>
        <dbReference type="PROSITE" id="PS50222"/>
    </source>
</evidence>
<dbReference type="Pfam" id="PF05223">
    <property type="entry name" value="MecA_N"/>
    <property type="match status" value="1"/>
</dbReference>
<dbReference type="EMBL" id="JAJODE010000028">
    <property type="protein sequence ID" value="MCD4839360.1"/>
    <property type="molecule type" value="Genomic_DNA"/>
</dbReference>
<dbReference type="InterPro" id="IPR002048">
    <property type="entry name" value="EF_hand_dom"/>
</dbReference>
<dbReference type="InterPro" id="IPR001460">
    <property type="entry name" value="PCN-bd_Tpept"/>
</dbReference>
<comment type="caution">
    <text evidence="9">The sequence shown here is derived from an EMBL/GenBank/DDBJ whole genome shotgun (WGS) entry which is preliminary data.</text>
</comment>
<dbReference type="SUPFAM" id="SSF54427">
    <property type="entry name" value="NTF2-like"/>
    <property type="match status" value="1"/>
</dbReference>
<dbReference type="InterPro" id="IPR050515">
    <property type="entry name" value="Beta-lactam/transpept"/>
</dbReference>
<accession>A0ABS8QK09</accession>
<reference evidence="9 10" key="1">
    <citation type="journal article" date="2023" name="Antonie Van Leeuwenhoek">
        <title>Unveiling the genomic potential of a novel thermostable glycoside hydrolases producing Neobacillus sedimentimangrovi UE25.</title>
        <authorList>
            <person name="Ejaz U."/>
            <person name="Saleem F."/>
            <person name="Rashid R."/>
            <person name="Hasan K.A."/>
            <person name="Syed M.N."/>
            <person name="Sohail M."/>
        </authorList>
    </citation>
    <scope>NUCLEOTIDE SEQUENCE [LARGE SCALE GENOMIC DNA]</scope>
    <source>
        <strain evidence="9 10">UE25</strain>
    </source>
</reference>
<keyword evidence="10" id="KW-1185">Reference proteome</keyword>
<comment type="pathway">
    <text evidence="2">Cell wall biogenesis; peptidoglycan biosynthesis.</text>
</comment>
<dbReference type="SUPFAM" id="SSF56601">
    <property type="entry name" value="beta-lactamase/transpeptidase-like"/>
    <property type="match status" value="1"/>
</dbReference>
<dbReference type="InterPro" id="IPR007887">
    <property type="entry name" value="MecA_N"/>
</dbReference>
<keyword evidence="5" id="KW-0472">Membrane</keyword>
<evidence type="ECO:0000256" key="6">
    <source>
        <dbReference type="ARBA" id="ARBA00034000"/>
    </source>
</evidence>
<evidence type="ECO:0000313" key="10">
    <source>
        <dbReference type="Proteomes" id="UP001162836"/>
    </source>
</evidence>
<sequence>MKHVVGALLLMVLAIVLSSCSKEPTPEERLSSYIALWKEEKFDQMYDYLSKDAKKKISKEEFTNRYEKIYKDLQITDLKINYLKPKKEEQAKKKLAEYPITVKMNSIAGPINFTHKARLKKEEKDDKENWFVDWNTRFIFPSMEEGDTIRLSTVPAQRGEILDRNGTGLAVNGQVYEVGVTAGELTPPVKEQLSSLLKIKPEQMEKALSANWVKPGMFVPLKKISMDDQERISQLIALDSVKTRKVDARIYPYKEAAAHLIGYVGPITADELEKRKDKGYTSQDIIGKRGLEQVLDEQLKGENGVKIVIKKKNGGEEVLAEKPVVNGKDVKLTIDANLQTVIFEEMGTEVGTAAAMNPLTGETLALVSSPSFDPNQASLGMTADEWKVLKEDPGLPLLTRFKQAFAPGSVLKPLTASIGLESEKITPEQALEIKGLKWQKDSSWGSYFVTRVHEGSPINLEKALVNSDNIYFAQAALNMGKKVFADGLKGYGFEEKIDFPYPLETSRIGDLKNEIALADSGYGQGQVQMSIVHLLATYTPFMNNGNMVKPILLDEHEKSQVWKESVVSKKNAELIAADLRKVVSDKDGTAHEAEMADYPLAGKTGTAEMKQKQGTTGTENGWFIAWNQQTPNPMIAMMIENVQQRGGSKVPVQIVKNIYTKWK</sequence>
<comment type="similarity">
    <text evidence="3">Belongs to the transpeptidase family.</text>
</comment>
<dbReference type="EC" id="3.4.16.4" evidence="4"/>
<dbReference type="InterPro" id="IPR032710">
    <property type="entry name" value="NTF2-like_dom_sf"/>
</dbReference>
<dbReference type="SUPFAM" id="SSF56519">
    <property type="entry name" value="Penicillin binding protein dimerisation domain"/>
    <property type="match status" value="1"/>
</dbReference>
<feature type="domain" description="EF-hand" evidence="8">
    <location>
        <begin position="37"/>
        <end position="72"/>
    </location>
</feature>
<dbReference type="PANTHER" id="PTHR30627">
    <property type="entry name" value="PEPTIDOGLYCAN D,D-TRANSPEPTIDASE"/>
    <property type="match status" value="1"/>
</dbReference>
<dbReference type="PROSITE" id="PS51257">
    <property type="entry name" value="PROKAR_LIPOPROTEIN"/>
    <property type="match status" value="1"/>
</dbReference>
<dbReference type="InterPro" id="IPR005311">
    <property type="entry name" value="PBP_dimer"/>
</dbReference>
<evidence type="ECO:0000256" key="2">
    <source>
        <dbReference type="ARBA" id="ARBA00004752"/>
    </source>
</evidence>
<dbReference type="Gene3D" id="3.90.1310.10">
    <property type="entry name" value="Penicillin-binding protein 2a (Domain 2)"/>
    <property type="match status" value="1"/>
</dbReference>
<name>A0ABS8QK09_9BACI</name>
<evidence type="ECO:0000313" key="9">
    <source>
        <dbReference type="EMBL" id="MCD4839360.1"/>
    </source>
</evidence>
<protein>
    <recommendedName>
        <fullName evidence="4">serine-type D-Ala-D-Ala carboxypeptidase</fullName>
        <ecNumber evidence="4">3.4.16.4</ecNumber>
    </recommendedName>
</protein>
<dbReference type="Pfam" id="PF03717">
    <property type="entry name" value="PBP_dimer"/>
    <property type="match status" value="1"/>
</dbReference>
<evidence type="ECO:0000256" key="5">
    <source>
        <dbReference type="ARBA" id="ARBA00023136"/>
    </source>
</evidence>
<gene>
    <name evidence="9" type="ORF">LRS37_10800</name>
</gene>
<proteinExistence type="inferred from homology"/>
<dbReference type="PROSITE" id="PS50222">
    <property type="entry name" value="EF_HAND_2"/>
    <property type="match status" value="1"/>
</dbReference>
<evidence type="ECO:0000256" key="7">
    <source>
        <dbReference type="SAM" id="SignalP"/>
    </source>
</evidence>
<comment type="subcellular location">
    <subcellularLocation>
        <location evidence="1">Membrane</location>
    </subcellularLocation>
</comment>
<feature type="signal peptide" evidence="7">
    <location>
        <begin position="1"/>
        <end position="21"/>
    </location>
</feature>
<dbReference type="InterPro" id="IPR012338">
    <property type="entry name" value="Beta-lactam/transpept-like"/>
</dbReference>
<keyword evidence="7" id="KW-0732">Signal</keyword>
<evidence type="ECO:0000256" key="3">
    <source>
        <dbReference type="ARBA" id="ARBA00007171"/>
    </source>
</evidence>
<dbReference type="Gene3D" id="3.10.450.100">
    <property type="entry name" value="NTF2-like, domain 1"/>
    <property type="match status" value="1"/>
</dbReference>
<dbReference type="Gene3D" id="3.30.1390.30">
    <property type="entry name" value="Penicillin-binding protein 2a, domain 3"/>
    <property type="match status" value="1"/>
</dbReference>